<keyword evidence="4" id="KW-1003">Cell membrane</keyword>
<evidence type="ECO:0000256" key="1">
    <source>
        <dbReference type="ARBA" id="ARBA00004429"/>
    </source>
</evidence>
<organism evidence="11 13">
    <name type="scientific">Vreelandella boliviensis LC1</name>
    <dbReference type="NCBI Taxonomy" id="1072583"/>
    <lineage>
        <taxon>Bacteria</taxon>
        <taxon>Pseudomonadati</taxon>
        <taxon>Pseudomonadota</taxon>
        <taxon>Gammaproteobacteria</taxon>
        <taxon>Oceanospirillales</taxon>
        <taxon>Halomonadaceae</taxon>
        <taxon>Vreelandella</taxon>
    </lineage>
</organism>
<dbReference type="Proteomes" id="UP000005756">
    <property type="component" value="Unassembled WGS sequence"/>
</dbReference>
<dbReference type="OrthoDB" id="4404959at2"/>
<dbReference type="SUPFAM" id="SSF161098">
    <property type="entry name" value="MetI-like"/>
    <property type="match status" value="1"/>
</dbReference>
<reference evidence="12 14" key="2">
    <citation type="submission" date="2017-07" db="EMBL/GenBank/DDBJ databases">
        <title>Shotgun whole genome sequences of three halophilic bacterial isolates.</title>
        <authorList>
            <person name="Pozzo T."/>
            <person name="Higdon S.M."/>
            <person name="Quillaguaman J."/>
        </authorList>
    </citation>
    <scope>NUCLEOTIDE SEQUENCE [LARGE SCALE GENOMIC DNA]</scope>
    <source>
        <strain evidence="12 14">LC1</strain>
    </source>
</reference>
<keyword evidence="8 9" id="KW-0472">Membrane</keyword>
<dbReference type="GO" id="GO:0043190">
    <property type="term" value="C:ATP-binding cassette (ABC) transporter complex"/>
    <property type="evidence" value="ECO:0007669"/>
    <property type="project" value="InterPro"/>
</dbReference>
<dbReference type="PANTHER" id="PTHR30614:SF0">
    <property type="entry name" value="L-CYSTINE TRANSPORT SYSTEM PERMEASE PROTEIN TCYL"/>
    <property type="match status" value="1"/>
</dbReference>
<reference evidence="11 13" key="1">
    <citation type="submission" date="2011-10" db="EMBL/GenBank/DDBJ databases">
        <authorList>
            <person name="Quillaguamn J."/>
            <person name="Guzmn D."/>
            <person name="Balderrama-Subieta A."/>
            <person name="Cardona-Ortuo C."/>
            <person name="Guevara-Martnez M."/>
            <person name="Callisaya-Quispe N."/>
        </authorList>
    </citation>
    <scope>NUCLEOTIDE SEQUENCE [LARGE SCALE GENOMIC DNA]</scope>
    <source>
        <strain evidence="11 13">LC1</strain>
    </source>
</reference>
<dbReference type="Gene3D" id="1.10.3720.10">
    <property type="entry name" value="MetI-like"/>
    <property type="match status" value="1"/>
</dbReference>
<dbReference type="InterPro" id="IPR000515">
    <property type="entry name" value="MetI-like"/>
</dbReference>
<dbReference type="PANTHER" id="PTHR30614">
    <property type="entry name" value="MEMBRANE COMPONENT OF AMINO ACID ABC TRANSPORTER"/>
    <property type="match status" value="1"/>
</dbReference>
<feature type="domain" description="ABC transmembrane type-1" evidence="10">
    <location>
        <begin position="24"/>
        <end position="211"/>
    </location>
</feature>
<dbReference type="InterPro" id="IPR035906">
    <property type="entry name" value="MetI-like_sf"/>
</dbReference>
<evidence type="ECO:0000313" key="12">
    <source>
        <dbReference type="EMBL" id="OZT73318.1"/>
    </source>
</evidence>
<evidence type="ECO:0000256" key="5">
    <source>
        <dbReference type="ARBA" id="ARBA00022692"/>
    </source>
</evidence>
<accession>A0A265DWC9</accession>
<proteinExistence type="inferred from homology"/>
<dbReference type="RefSeq" id="WP_007113596.1">
    <property type="nucleotide sequence ID" value="NZ_JH393258.1"/>
</dbReference>
<dbReference type="Proteomes" id="UP000216538">
    <property type="component" value="Unassembled WGS sequence"/>
</dbReference>
<dbReference type="Pfam" id="PF00528">
    <property type="entry name" value="BPD_transp_1"/>
    <property type="match status" value="1"/>
</dbReference>
<dbReference type="InterPro" id="IPR010065">
    <property type="entry name" value="AA_ABC_transptr_permease_3TM"/>
</dbReference>
<evidence type="ECO:0000256" key="2">
    <source>
        <dbReference type="ARBA" id="ARBA00010072"/>
    </source>
</evidence>
<dbReference type="EMBL" id="JH393258">
    <property type="protein sequence ID" value="EHJ92687.1"/>
    <property type="molecule type" value="Genomic_DNA"/>
</dbReference>
<feature type="transmembrane region" description="Helical" evidence="9">
    <location>
        <begin position="59"/>
        <end position="77"/>
    </location>
</feature>
<keyword evidence="5 9" id="KW-0812">Transmembrane</keyword>
<dbReference type="STRING" id="1072583.KUC_2644"/>
<evidence type="ECO:0000313" key="11">
    <source>
        <dbReference type="EMBL" id="EHJ92687.1"/>
    </source>
</evidence>
<name>A0A265DWC9_9GAMM</name>
<gene>
    <name evidence="12" type="ORF">CE457_14435</name>
    <name evidence="11" type="ORF">KUC_2644</name>
</gene>
<dbReference type="CDD" id="cd06261">
    <property type="entry name" value="TM_PBP2"/>
    <property type="match status" value="1"/>
</dbReference>
<comment type="similarity">
    <text evidence="2">Belongs to the binding-protein-dependent transport system permease family. HisMQ subfamily.</text>
</comment>
<protein>
    <submittedName>
        <fullName evidence="12">Amino acid ABC transporter permease</fullName>
    </submittedName>
    <submittedName>
        <fullName evidence="11">Inner membrane amino-acid ABC transporter permease protein yecS</fullName>
    </submittedName>
</protein>
<dbReference type="NCBIfam" id="TIGR01726">
    <property type="entry name" value="HEQRo_perm_3TM"/>
    <property type="match status" value="1"/>
</dbReference>
<evidence type="ECO:0000313" key="14">
    <source>
        <dbReference type="Proteomes" id="UP000216538"/>
    </source>
</evidence>
<sequence length="222" mass="24854">MFSTGFTFSTSFTWNDLLFLLQGAWVTLLLTFWSMLLGTFMGVSCGLLRALLPRATIPLGWFLDIFRSVPLLIQFVLFNSLKSIVGLDWSAFTVGCVVLGVYVAAFCTEIVRSGVLSVPQNLRLASRSLGMTYWQDLRYVVMPLATRVAFPGWLNLSLSAMKDTALVMWIGIIELLRASQAIVTRIQEPLLVLCIAGLIYYLISLVVSRLGAQVEKRWQQND</sequence>
<comment type="subcellular location">
    <subcellularLocation>
        <location evidence="1">Cell inner membrane</location>
        <topology evidence="1">Multi-pass membrane protein</topology>
    </subcellularLocation>
    <subcellularLocation>
        <location evidence="9">Cell membrane</location>
        <topology evidence="9">Multi-pass membrane protein</topology>
    </subcellularLocation>
</comment>
<dbReference type="GO" id="GO:0015184">
    <property type="term" value="F:L-cystine transmembrane transporter activity"/>
    <property type="evidence" value="ECO:0007669"/>
    <property type="project" value="TreeGrafter"/>
</dbReference>
<evidence type="ECO:0000256" key="4">
    <source>
        <dbReference type="ARBA" id="ARBA00022475"/>
    </source>
</evidence>
<keyword evidence="3 9" id="KW-0813">Transport</keyword>
<evidence type="ECO:0000313" key="13">
    <source>
        <dbReference type="Proteomes" id="UP000005756"/>
    </source>
</evidence>
<keyword evidence="6" id="KW-0029">Amino-acid transport</keyword>
<keyword evidence="7 9" id="KW-1133">Transmembrane helix</keyword>
<evidence type="ECO:0000256" key="8">
    <source>
        <dbReference type="ARBA" id="ARBA00023136"/>
    </source>
</evidence>
<evidence type="ECO:0000256" key="9">
    <source>
        <dbReference type="RuleBase" id="RU363032"/>
    </source>
</evidence>
<evidence type="ECO:0000256" key="6">
    <source>
        <dbReference type="ARBA" id="ARBA00022970"/>
    </source>
</evidence>
<evidence type="ECO:0000256" key="7">
    <source>
        <dbReference type="ARBA" id="ARBA00022989"/>
    </source>
</evidence>
<dbReference type="InterPro" id="IPR043429">
    <property type="entry name" value="ArtM/GltK/GlnP/TcyL/YhdX-like"/>
</dbReference>
<dbReference type="PROSITE" id="PS50928">
    <property type="entry name" value="ABC_TM1"/>
    <property type="match status" value="1"/>
</dbReference>
<keyword evidence="14" id="KW-1185">Reference proteome</keyword>
<evidence type="ECO:0000256" key="3">
    <source>
        <dbReference type="ARBA" id="ARBA00022448"/>
    </source>
</evidence>
<dbReference type="EMBL" id="NPEY01000011">
    <property type="protein sequence ID" value="OZT73318.1"/>
    <property type="molecule type" value="Genomic_DNA"/>
</dbReference>
<feature type="transmembrane region" description="Helical" evidence="9">
    <location>
        <begin position="89"/>
        <end position="115"/>
    </location>
</feature>
<feature type="transmembrane region" description="Helical" evidence="9">
    <location>
        <begin position="190"/>
        <end position="212"/>
    </location>
</feature>
<evidence type="ECO:0000259" key="10">
    <source>
        <dbReference type="PROSITE" id="PS50928"/>
    </source>
</evidence>
<feature type="transmembrane region" description="Helical" evidence="9">
    <location>
        <begin position="20"/>
        <end position="47"/>
    </location>
</feature>
<dbReference type="AlphaFoldDB" id="A0A265DWC9"/>